<comment type="caution">
    <text evidence="1">The sequence shown here is derived from an EMBL/GenBank/DDBJ whole genome shotgun (WGS) entry which is preliminary data.</text>
</comment>
<accession>A0A822YAX2</accession>
<name>A0A822YAX2_NELNU</name>
<gene>
    <name evidence="1" type="ORF">HUJ06_030741</name>
</gene>
<reference evidence="1 2" key="1">
    <citation type="journal article" date="2020" name="Mol. Biol. Evol.">
        <title>Distinct Expression and Methylation Patterns for Genes with Different Fates following a Single Whole-Genome Duplication in Flowering Plants.</title>
        <authorList>
            <person name="Shi T."/>
            <person name="Rahmani R.S."/>
            <person name="Gugger P.F."/>
            <person name="Wang M."/>
            <person name="Li H."/>
            <person name="Zhang Y."/>
            <person name="Li Z."/>
            <person name="Wang Q."/>
            <person name="Van de Peer Y."/>
            <person name="Marchal K."/>
            <person name="Chen J."/>
        </authorList>
    </citation>
    <scope>NUCLEOTIDE SEQUENCE [LARGE SCALE GENOMIC DNA]</scope>
    <source>
        <tissue evidence="1">Leaf</tissue>
    </source>
</reference>
<evidence type="ECO:0000313" key="2">
    <source>
        <dbReference type="Proteomes" id="UP000607653"/>
    </source>
</evidence>
<evidence type="ECO:0000313" key="1">
    <source>
        <dbReference type="EMBL" id="DAD29273.1"/>
    </source>
</evidence>
<sequence length="39" mass="4307">MQFSSPYAIGMGTKHYRFVSLSVLHANLCFNGGNFQPDA</sequence>
<organism evidence="1 2">
    <name type="scientific">Nelumbo nucifera</name>
    <name type="common">Sacred lotus</name>
    <dbReference type="NCBI Taxonomy" id="4432"/>
    <lineage>
        <taxon>Eukaryota</taxon>
        <taxon>Viridiplantae</taxon>
        <taxon>Streptophyta</taxon>
        <taxon>Embryophyta</taxon>
        <taxon>Tracheophyta</taxon>
        <taxon>Spermatophyta</taxon>
        <taxon>Magnoliopsida</taxon>
        <taxon>Proteales</taxon>
        <taxon>Nelumbonaceae</taxon>
        <taxon>Nelumbo</taxon>
    </lineage>
</organism>
<dbReference type="Proteomes" id="UP000607653">
    <property type="component" value="Unassembled WGS sequence"/>
</dbReference>
<dbReference type="EMBL" id="DUZY01000002">
    <property type="protein sequence ID" value="DAD29273.1"/>
    <property type="molecule type" value="Genomic_DNA"/>
</dbReference>
<protein>
    <submittedName>
        <fullName evidence="1">Uncharacterized protein</fullName>
    </submittedName>
</protein>
<proteinExistence type="predicted"/>
<dbReference type="AlphaFoldDB" id="A0A822YAX2"/>
<keyword evidence="2" id="KW-1185">Reference proteome</keyword>